<evidence type="ECO:0000256" key="6">
    <source>
        <dbReference type="ARBA" id="ARBA00022694"/>
    </source>
</evidence>
<keyword evidence="7" id="KW-0521">NADP</keyword>
<dbReference type="GO" id="GO:0050660">
    <property type="term" value="F:flavin adenine dinucleotide binding"/>
    <property type="evidence" value="ECO:0007669"/>
    <property type="project" value="InterPro"/>
</dbReference>
<dbReference type="NCBIfam" id="TIGR00737">
    <property type="entry name" value="nifR3_yhdG"/>
    <property type="match status" value="1"/>
</dbReference>
<feature type="domain" description="DUS-like FMN-binding" evidence="12">
    <location>
        <begin position="37"/>
        <end position="332"/>
    </location>
</feature>
<dbReference type="GO" id="GO:0017150">
    <property type="term" value="F:tRNA dihydrouridine synthase activity"/>
    <property type="evidence" value="ECO:0007669"/>
    <property type="project" value="InterPro"/>
</dbReference>
<sequence>MPRFGAPSPEMAIWAPARKGAHFLKIGTVEIPSKLALAPMAGVTDAAFRQICAENGAGYTCTELISSKALCYGDKKTQSLLAPFPGERPFAVQIFGSDPACMAEAAQIAAELSGADVMDINMGCPVGKVVKNGDGSALMKDPEKAARIAEAVVRSSPVPVTAKIRRGWDMGSLNAVEVAKLLEQAGVSAIAVHGRTRVQMYGGQADWNSIREVKEAVHVPVIANGDIFKPEDAVRILERTGADMAMIGRGCFGNPWLFTQAKALLEGLPLPPLPPLDVRCDTVVRQIELSAAARGERTAVLEARRHYCWYLKGIPHAGYYKEQIVRMNTLEDVYTVTKGIKRDLK</sequence>
<keyword evidence="6" id="KW-0819">tRNA processing</keyword>
<evidence type="ECO:0000256" key="10">
    <source>
        <dbReference type="ARBA" id="ARBA00048205"/>
    </source>
</evidence>
<evidence type="ECO:0000256" key="5">
    <source>
        <dbReference type="ARBA" id="ARBA00022643"/>
    </source>
</evidence>
<gene>
    <name evidence="13" type="primary">dus_22</name>
    <name evidence="13" type="ORF">SDC9_65121</name>
</gene>
<protein>
    <submittedName>
        <fullName evidence="13">Putative tRNA-dihydrouridine synthase</fullName>
        <ecNumber evidence="13">1.3.1.-</ecNumber>
    </submittedName>
</protein>
<evidence type="ECO:0000259" key="12">
    <source>
        <dbReference type="Pfam" id="PF01207"/>
    </source>
</evidence>
<dbReference type="InterPro" id="IPR013785">
    <property type="entry name" value="Aldolase_TIM"/>
</dbReference>
<evidence type="ECO:0000256" key="2">
    <source>
        <dbReference type="ARBA" id="ARBA00002790"/>
    </source>
</evidence>
<dbReference type="Pfam" id="PF01207">
    <property type="entry name" value="Dus"/>
    <property type="match status" value="1"/>
</dbReference>
<dbReference type="EC" id="1.3.1.-" evidence="13"/>
<dbReference type="Gene3D" id="3.20.20.70">
    <property type="entry name" value="Aldolase class I"/>
    <property type="match status" value="1"/>
</dbReference>
<keyword evidence="5" id="KW-0288">FMN</keyword>
<comment type="cofactor">
    <cofactor evidence="1">
        <name>FMN</name>
        <dbReference type="ChEBI" id="CHEBI:58210"/>
    </cofactor>
</comment>
<evidence type="ECO:0000256" key="7">
    <source>
        <dbReference type="ARBA" id="ARBA00022857"/>
    </source>
</evidence>
<dbReference type="AlphaFoldDB" id="A0A644XSJ3"/>
<dbReference type="CDD" id="cd02801">
    <property type="entry name" value="DUS_like_FMN"/>
    <property type="match status" value="1"/>
</dbReference>
<evidence type="ECO:0000256" key="11">
    <source>
        <dbReference type="ARBA" id="ARBA00048802"/>
    </source>
</evidence>
<comment type="catalytic activity">
    <reaction evidence="11">
        <text>a 5,6-dihydrouridine in tRNA + NAD(+) = a uridine in tRNA + NADH + H(+)</text>
        <dbReference type="Rhea" id="RHEA:54452"/>
        <dbReference type="Rhea" id="RHEA-COMP:13339"/>
        <dbReference type="Rhea" id="RHEA-COMP:13887"/>
        <dbReference type="ChEBI" id="CHEBI:15378"/>
        <dbReference type="ChEBI" id="CHEBI:57540"/>
        <dbReference type="ChEBI" id="CHEBI:57945"/>
        <dbReference type="ChEBI" id="CHEBI:65315"/>
        <dbReference type="ChEBI" id="CHEBI:74443"/>
    </reaction>
</comment>
<dbReference type="PANTHER" id="PTHR45846">
    <property type="entry name" value="TRNA-DIHYDROURIDINE(47) SYNTHASE [NAD(P)(+)]-LIKE"/>
    <property type="match status" value="1"/>
</dbReference>
<evidence type="ECO:0000256" key="4">
    <source>
        <dbReference type="ARBA" id="ARBA00022630"/>
    </source>
</evidence>
<proteinExistence type="predicted"/>
<comment type="function">
    <text evidence="2">Catalyzes the synthesis of 5,6-dihydrouridine (D), a modified base found in the D-loop of most tRNAs, via the reduction of the C5-C6 double bond in target uridines.</text>
</comment>
<keyword evidence="9 13" id="KW-0560">Oxidoreductase</keyword>
<dbReference type="InterPro" id="IPR001269">
    <property type="entry name" value="DUS_fam"/>
</dbReference>
<dbReference type="GO" id="GO:0000049">
    <property type="term" value="F:tRNA binding"/>
    <property type="evidence" value="ECO:0007669"/>
    <property type="project" value="UniProtKB-KW"/>
</dbReference>
<evidence type="ECO:0000256" key="9">
    <source>
        <dbReference type="ARBA" id="ARBA00023002"/>
    </source>
</evidence>
<evidence type="ECO:0000256" key="1">
    <source>
        <dbReference type="ARBA" id="ARBA00001917"/>
    </source>
</evidence>
<dbReference type="EMBL" id="VSSQ01003034">
    <property type="protein sequence ID" value="MPM18708.1"/>
    <property type="molecule type" value="Genomic_DNA"/>
</dbReference>
<evidence type="ECO:0000313" key="13">
    <source>
        <dbReference type="EMBL" id="MPM18708.1"/>
    </source>
</evidence>
<keyword evidence="4" id="KW-0285">Flavoprotein</keyword>
<evidence type="ECO:0000256" key="3">
    <source>
        <dbReference type="ARBA" id="ARBA00022555"/>
    </source>
</evidence>
<dbReference type="InterPro" id="IPR024036">
    <property type="entry name" value="tRNA-dHydroUridine_Synthase_C"/>
</dbReference>
<dbReference type="InterPro" id="IPR004652">
    <property type="entry name" value="DusB-like"/>
</dbReference>
<name>A0A644XSJ3_9ZZZZ</name>
<accession>A0A644XSJ3</accession>
<dbReference type="PIRSF" id="PIRSF006621">
    <property type="entry name" value="Dus"/>
    <property type="match status" value="1"/>
</dbReference>
<dbReference type="InterPro" id="IPR018517">
    <property type="entry name" value="tRNA_hU_synthase_CS"/>
</dbReference>
<reference evidence="13" key="1">
    <citation type="submission" date="2019-08" db="EMBL/GenBank/DDBJ databases">
        <authorList>
            <person name="Kucharzyk K."/>
            <person name="Murdoch R.W."/>
            <person name="Higgins S."/>
            <person name="Loffler F."/>
        </authorList>
    </citation>
    <scope>NUCLEOTIDE SEQUENCE</scope>
</reference>
<dbReference type="PANTHER" id="PTHR45846:SF1">
    <property type="entry name" value="TRNA-DIHYDROURIDINE(47) SYNTHASE [NAD(P)(+)]-LIKE"/>
    <property type="match status" value="1"/>
</dbReference>
<evidence type="ECO:0000256" key="8">
    <source>
        <dbReference type="ARBA" id="ARBA00022884"/>
    </source>
</evidence>
<comment type="catalytic activity">
    <reaction evidence="10">
        <text>a 5,6-dihydrouridine in tRNA + NADP(+) = a uridine in tRNA + NADPH + H(+)</text>
        <dbReference type="Rhea" id="RHEA:23624"/>
        <dbReference type="Rhea" id="RHEA-COMP:13339"/>
        <dbReference type="Rhea" id="RHEA-COMP:13887"/>
        <dbReference type="ChEBI" id="CHEBI:15378"/>
        <dbReference type="ChEBI" id="CHEBI:57783"/>
        <dbReference type="ChEBI" id="CHEBI:58349"/>
        <dbReference type="ChEBI" id="CHEBI:65315"/>
        <dbReference type="ChEBI" id="CHEBI:74443"/>
    </reaction>
</comment>
<comment type="caution">
    <text evidence="13">The sequence shown here is derived from an EMBL/GenBank/DDBJ whole genome shotgun (WGS) entry which is preliminary data.</text>
</comment>
<dbReference type="Gene3D" id="1.10.1200.80">
    <property type="entry name" value="Putative flavin oxidoreducatase, domain 2"/>
    <property type="match status" value="1"/>
</dbReference>
<organism evidence="13">
    <name type="scientific">bioreactor metagenome</name>
    <dbReference type="NCBI Taxonomy" id="1076179"/>
    <lineage>
        <taxon>unclassified sequences</taxon>
        <taxon>metagenomes</taxon>
        <taxon>ecological metagenomes</taxon>
    </lineage>
</organism>
<keyword evidence="3" id="KW-0820">tRNA-binding</keyword>
<keyword evidence="8" id="KW-0694">RNA-binding</keyword>
<dbReference type="InterPro" id="IPR035587">
    <property type="entry name" value="DUS-like_FMN-bd"/>
</dbReference>
<dbReference type="PROSITE" id="PS01136">
    <property type="entry name" value="UPF0034"/>
    <property type="match status" value="1"/>
</dbReference>
<dbReference type="SUPFAM" id="SSF51395">
    <property type="entry name" value="FMN-linked oxidoreductases"/>
    <property type="match status" value="1"/>
</dbReference>